<name>A0A0E0M7K2_ORYPU</name>
<organism evidence="2">
    <name type="scientific">Oryza punctata</name>
    <name type="common">Red rice</name>
    <dbReference type="NCBI Taxonomy" id="4537"/>
    <lineage>
        <taxon>Eukaryota</taxon>
        <taxon>Viridiplantae</taxon>
        <taxon>Streptophyta</taxon>
        <taxon>Embryophyta</taxon>
        <taxon>Tracheophyta</taxon>
        <taxon>Spermatophyta</taxon>
        <taxon>Magnoliopsida</taxon>
        <taxon>Liliopsida</taxon>
        <taxon>Poales</taxon>
        <taxon>Poaceae</taxon>
        <taxon>BOP clade</taxon>
        <taxon>Oryzoideae</taxon>
        <taxon>Oryzeae</taxon>
        <taxon>Oryzinae</taxon>
        <taxon>Oryza</taxon>
    </lineage>
</organism>
<feature type="region of interest" description="Disordered" evidence="1">
    <location>
        <begin position="1"/>
        <end position="60"/>
    </location>
</feature>
<dbReference type="EnsemblPlants" id="OPUNC10G08320.1">
    <property type="protein sequence ID" value="OPUNC10G08320.1"/>
    <property type="gene ID" value="OPUNC10G08320"/>
</dbReference>
<dbReference type="HOGENOM" id="CLU_2945747_0_0_1"/>
<accession>A0A0E0M7K2</accession>
<protein>
    <recommendedName>
        <fullName evidence="4">DUF834 domain-containing protein</fullName>
    </recommendedName>
</protein>
<reference evidence="2" key="1">
    <citation type="submission" date="2015-04" db="UniProtKB">
        <authorList>
            <consortium name="EnsemblPlants"/>
        </authorList>
    </citation>
    <scope>IDENTIFICATION</scope>
</reference>
<reference evidence="2" key="2">
    <citation type="submission" date="2018-05" db="EMBL/GenBank/DDBJ databases">
        <title>OpunRS2 (Oryza punctata Reference Sequence Version 2).</title>
        <authorList>
            <person name="Zhang J."/>
            <person name="Kudrna D."/>
            <person name="Lee S."/>
            <person name="Talag J."/>
            <person name="Welchert J."/>
            <person name="Wing R.A."/>
        </authorList>
    </citation>
    <scope>NUCLEOTIDE SEQUENCE [LARGE SCALE GENOMIC DNA]</scope>
</reference>
<keyword evidence="3" id="KW-1185">Reference proteome</keyword>
<evidence type="ECO:0000313" key="3">
    <source>
        <dbReference type="Proteomes" id="UP000026962"/>
    </source>
</evidence>
<evidence type="ECO:0000256" key="1">
    <source>
        <dbReference type="SAM" id="MobiDB-lite"/>
    </source>
</evidence>
<evidence type="ECO:0008006" key="4">
    <source>
        <dbReference type="Google" id="ProtNLM"/>
    </source>
</evidence>
<sequence>MEAAAAVSASPNLVEARSKHRRSGGGEGIRGEAANTGGWGMEAAEAGSSCQRLGSGGEGS</sequence>
<dbReference type="Proteomes" id="UP000026962">
    <property type="component" value="Chromosome 10"/>
</dbReference>
<proteinExistence type="predicted"/>
<evidence type="ECO:0000313" key="2">
    <source>
        <dbReference type="EnsemblPlants" id="OPUNC10G08320.1"/>
    </source>
</evidence>
<dbReference type="STRING" id="4537.A0A0E0M7K2"/>
<dbReference type="AlphaFoldDB" id="A0A0E0M7K2"/>
<dbReference type="Gramene" id="OPUNC10G08320.1">
    <property type="protein sequence ID" value="OPUNC10G08320.1"/>
    <property type="gene ID" value="OPUNC10G08320"/>
</dbReference>